<accession>A0A6H9YDS3</accession>
<dbReference type="Gene3D" id="2.60.120.620">
    <property type="entry name" value="q2cbj1_9rhob like domain"/>
    <property type="match status" value="1"/>
</dbReference>
<dbReference type="GO" id="GO:0005506">
    <property type="term" value="F:iron ion binding"/>
    <property type="evidence" value="ECO:0007669"/>
    <property type="project" value="UniProtKB-ARBA"/>
</dbReference>
<dbReference type="SUPFAM" id="SSF51197">
    <property type="entry name" value="Clavaminate synthase-like"/>
    <property type="match status" value="1"/>
</dbReference>
<dbReference type="GO" id="GO:0016706">
    <property type="term" value="F:2-oxoglutarate-dependent dioxygenase activity"/>
    <property type="evidence" value="ECO:0007669"/>
    <property type="project" value="UniProtKB-ARBA"/>
</dbReference>
<proteinExistence type="predicted"/>
<dbReference type="InterPro" id="IPR010092">
    <property type="entry name" value="Chlorin_enz"/>
</dbReference>
<dbReference type="AlphaFoldDB" id="A0A6H9YDS3"/>
<evidence type="ECO:0000313" key="2">
    <source>
        <dbReference type="Proteomes" id="UP000468735"/>
    </source>
</evidence>
<dbReference type="EMBL" id="WBMT01000018">
    <property type="protein sequence ID" value="KAB2343777.1"/>
    <property type="molecule type" value="Genomic_DNA"/>
</dbReference>
<organism evidence="1 2">
    <name type="scientific">Actinomadura rudentiformis</name>
    <dbReference type="NCBI Taxonomy" id="359158"/>
    <lineage>
        <taxon>Bacteria</taxon>
        <taxon>Bacillati</taxon>
        <taxon>Actinomycetota</taxon>
        <taxon>Actinomycetes</taxon>
        <taxon>Streptosporangiales</taxon>
        <taxon>Thermomonosporaceae</taxon>
        <taxon>Actinomadura</taxon>
    </lineage>
</organism>
<gene>
    <name evidence="1" type="ORF">F8566_34270</name>
</gene>
<dbReference type="PANTHER" id="PTHR20883">
    <property type="entry name" value="PHYTANOYL-COA DIOXYGENASE DOMAIN CONTAINING 1"/>
    <property type="match status" value="1"/>
</dbReference>
<dbReference type="PANTHER" id="PTHR20883:SF48">
    <property type="entry name" value="ECTOINE DIOXYGENASE"/>
    <property type="match status" value="1"/>
</dbReference>
<evidence type="ECO:0000313" key="1">
    <source>
        <dbReference type="EMBL" id="KAB2343777.1"/>
    </source>
</evidence>
<dbReference type="OrthoDB" id="9796766at2"/>
<dbReference type="InterPro" id="IPR008775">
    <property type="entry name" value="Phytyl_CoA_dOase-like"/>
</dbReference>
<dbReference type="NCBIfam" id="TIGR01762">
    <property type="entry name" value="chlorin-enz"/>
    <property type="match status" value="1"/>
</dbReference>
<protein>
    <submittedName>
        <fullName evidence="1">Chlorinating enzyme</fullName>
    </submittedName>
</protein>
<dbReference type="Proteomes" id="UP000468735">
    <property type="component" value="Unassembled WGS sequence"/>
</dbReference>
<sequence>MTVAESAVQKVTQGLTAEQVQFFTENGFIGPFDLYSEEEAPLVWSQAMIDMVTSENKPHDSTIINYDRHLDCEALSRHIAHPTIVHKLRSLMDDDIMCWKTHIFEKEPGDSGTGWHQVEAFTVYNEAETVSYPSLRYTEESTAATQELTVWTAFSEADKEHGCLRFLPGSHKQWYYDETKPMTYNVENKAHDFFGYDYAELKLDKDWDPNSHEIVDMELKPGQFVIFLAKCVHGSHPNTSATRRVGLASRYVSPSVRVYEHINRLSGFGDAIDLDYHGCVMVSGEDKYGHNRMYRENLNGFPFPKVESDGH</sequence>
<comment type="caution">
    <text evidence="1">The sequence shown here is derived from an EMBL/GenBank/DDBJ whole genome shotgun (WGS) entry which is preliminary data.</text>
</comment>
<keyword evidence="2" id="KW-1185">Reference proteome</keyword>
<dbReference type="Pfam" id="PF05721">
    <property type="entry name" value="PhyH"/>
    <property type="match status" value="1"/>
</dbReference>
<name>A0A6H9YDS3_9ACTN</name>
<reference evidence="1 2" key="1">
    <citation type="submission" date="2019-09" db="EMBL/GenBank/DDBJ databases">
        <title>Actinomadura physcomitrii sp. nov., a novel actinomycete isolated from moss [Physcomitrium sphaericum (Ludw) Fuernr].</title>
        <authorList>
            <person name="Zhuang X."/>
            <person name="Liu C."/>
        </authorList>
    </citation>
    <scope>NUCLEOTIDE SEQUENCE [LARGE SCALE GENOMIC DNA]</scope>
    <source>
        <strain evidence="1 2">HMC1</strain>
    </source>
</reference>